<dbReference type="RefSeq" id="WP_038501962.1">
    <property type="nucleotide sequence ID" value="NZ_CP007490.1"/>
</dbReference>
<feature type="transmembrane region" description="Helical" evidence="1">
    <location>
        <begin position="19"/>
        <end position="35"/>
    </location>
</feature>
<feature type="transmembrane region" description="Helical" evidence="1">
    <location>
        <begin position="153"/>
        <end position="170"/>
    </location>
</feature>
<keyword evidence="1" id="KW-0812">Transmembrane</keyword>
<feature type="transmembrane region" description="Helical" evidence="1">
    <location>
        <begin position="331"/>
        <end position="348"/>
    </location>
</feature>
<feature type="transmembrane region" description="Helical" evidence="1">
    <location>
        <begin position="182"/>
        <end position="201"/>
    </location>
</feature>
<evidence type="ECO:0000259" key="2">
    <source>
        <dbReference type="Pfam" id="PF01757"/>
    </source>
</evidence>
<evidence type="ECO:0000256" key="1">
    <source>
        <dbReference type="SAM" id="Phobius"/>
    </source>
</evidence>
<dbReference type="Pfam" id="PF19040">
    <property type="entry name" value="SGNH"/>
    <property type="match status" value="1"/>
</dbReference>
<dbReference type="eggNOG" id="COG1835">
    <property type="taxonomic scope" value="Bacteria"/>
</dbReference>
<sequence>MSVAQSPVQTRQIRTDIQALRTIAVTLVVLFHLWPNRLSGGFVGVDVFFVISGFLITKHLIQEVQDGRFSITGFWARRIKRLLPASFTVLGATAVAVVLFVPVSLWEQWLQEIQASVFYFQNWYLAADAVNYLALANQSSPAQHFWSLSTEEQFYFVWPLLVALALLITKRMVKLNVSSRRVLLVIFSTVTVLSFSYSLYLTNTDPAVAYFSTPVRAWEFGIGAIAAFLRPIQSSVTKTVLALTGLLAIFSSGLVITNQTPFPGVAALAPTVGTFLVIVAAIDTGIVSRILGLKPLQWVGDKSYAIYLWHWPILIGVPFVTHSALTTMHKIWIVIATLVLAWATERLIEKPISKMQVKKFKVFALTATTSVLIASLAGLAVNLGNQRIAQELEFGKVGQVASHECFGAAARITTDSDCNNSSLEGIYPSLTVAASDTPTLPDDCFSVTREQTEASFCALGSRTGSVRVAAVGDSHLAQFAGALNVLALRNNWQLDLYAKGGCPFTYAVRKHDALLTKNCPIWVANAAARLENSKYEVVITSQRAGVDWVAGKVSAVKDLSRLWNQLSANGNRIIAIKDSPNPGKNIVACLSTGAECNFSRSSGLKFDPQVEAVANSPEVRLIDLDDIYCEPANCLAVIGNVVVYRDDNHLTDTFARTLAPVIESEIFGALTGK</sequence>
<dbReference type="GO" id="GO:0016020">
    <property type="term" value="C:membrane"/>
    <property type="evidence" value="ECO:0007669"/>
    <property type="project" value="TreeGrafter"/>
</dbReference>
<keyword evidence="5" id="KW-1185">Reference proteome</keyword>
<protein>
    <submittedName>
        <fullName evidence="4">Putative acyltransferase</fullName>
    </submittedName>
</protein>
<feature type="domain" description="SGNH" evidence="3">
    <location>
        <begin position="453"/>
        <end position="663"/>
    </location>
</feature>
<feature type="transmembrane region" description="Helical" evidence="1">
    <location>
        <begin position="207"/>
        <end position="229"/>
    </location>
</feature>
<evidence type="ECO:0000313" key="4">
    <source>
        <dbReference type="EMBL" id="AIC47176.1"/>
    </source>
</evidence>
<dbReference type="PANTHER" id="PTHR23028">
    <property type="entry name" value="ACETYLTRANSFERASE"/>
    <property type="match status" value="1"/>
</dbReference>
<dbReference type="STRING" id="529884.Rhola_00003540"/>
<organism evidence="4 5">
    <name type="scientific">Rhodoluna lacicola</name>
    <dbReference type="NCBI Taxonomy" id="529884"/>
    <lineage>
        <taxon>Bacteria</taxon>
        <taxon>Bacillati</taxon>
        <taxon>Actinomycetota</taxon>
        <taxon>Actinomycetes</taxon>
        <taxon>Micrococcales</taxon>
        <taxon>Microbacteriaceae</taxon>
        <taxon>Luna cluster</taxon>
        <taxon>Luna-1 subcluster</taxon>
        <taxon>Rhodoluna</taxon>
    </lineage>
</organism>
<dbReference type="EMBL" id="CP007490">
    <property type="protein sequence ID" value="AIC47176.1"/>
    <property type="molecule type" value="Genomic_DNA"/>
</dbReference>
<feature type="transmembrane region" description="Helical" evidence="1">
    <location>
        <begin position="236"/>
        <end position="256"/>
    </location>
</feature>
<dbReference type="PATRIC" id="fig|529884.3.peg.338"/>
<keyword evidence="4" id="KW-0808">Transferase</keyword>
<dbReference type="InterPro" id="IPR043968">
    <property type="entry name" value="SGNH"/>
</dbReference>
<feature type="transmembrane region" description="Helical" evidence="1">
    <location>
        <begin position="304"/>
        <end position="325"/>
    </location>
</feature>
<dbReference type="InterPro" id="IPR002656">
    <property type="entry name" value="Acyl_transf_3_dom"/>
</dbReference>
<feature type="transmembrane region" description="Helical" evidence="1">
    <location>
        <begin position="41"/>
        <end position="61"/>
    </location>
</feature>
<dbReference type="OrthoDB" id="3404679at2"/>
<keyword evidence="1" id="KW-0472">Membrane</keyword>
<dbReference type="HOGENOM" id="CLU_005679_10_1_11"/>
<dbReference type="PANTHER" id="PTHR23028:SF53">
    <property type="entry name" value="ACYL_TRANSF_3 DOMAIN-CONTAINING PROTEIN"/>
    <property type="match status" value="1"/>
</dbReference>
<dbReference type="KEGG" id="rla:Rhola_00003540"/>
<dbReference type="GO" id="GO:0016747">
    <property type="term" value="F:acyltransferase activity, transferring groups other than amino-acyl groups"/>
    <property type="evidence" value="ECO:0007669"/>
    <property type="project" value="InterPro"/>
</dbReference>
<keyword evidence="1" id="KW-1133">Transmembrane helix</keyword>
<feature type="transmembrane region" description="Helical" evidence="1">
    <location>
        <begin position="360"/>
        <end position="381"/>
    </location>
</feature>
<dbReference type="GO" id="GO:0009103">
    <property type="term" value="P:lipopolysaccharide biosynthetic process"/>
    <property type="evidence" value="ECO:0007669"/>
    <property type="project" value="TreeGrafter"/>
</dbReference>
<dbReference type="AlphaFoldDB" id="A0A060JBG6"/>
<dbReference type="Pfam" id="PF01757">
    <property type="entry name" value="Acyl_transf_3"/>
    <property type="match status" value="1"/>
</dbReference>
<feature type="transmembrane region" description="Helical" evidence="1">
    <location>
        <begin position="82"/>
        <end position="101"/>
    </location>
</feature>
<dbReference type="Proteomes" id="UP000067708">
    <property type="component" value="Chromosome"/>
</dbReference>
<feature type="transmembrane region" description="Helical" evidence="1">
    <location>
        <begin position="268"/>
        <end position="292"/>
    </location>
</feature>
<reference evidence="4 5" key="1">
    <citation type="journal article" date="2014" name="Int. J. Syst. Evol. Microbiol.">
        <title>Rhodoluna lacicola gen. nov., sp. nov., a planktonic freshwater bacterium with stream-lined genome.</title>
        <authorList>
            <person name="Hahn M."/>
            <person name="Schmidt J."/>
            <person name="Taipale S.J."/>
            <person name="Doolittle W.F."/>
            <person name="Koll U."/>
        </authorList>
    </citation>
    <scope>NUCLEOTIDE SEQUENCE [LARGE SCALE GENOMIC DNA]</scope>
    <source>
        <strain evidence="4 5">MWH-Ta8</strain>
    </source>
</reference>
<dbReference type="InterPro" id="IPR050879">
    <property type="entry name" value="Acyltransferase_3"/>
</dbReference>
<accession>A0A060JBG6</accession>
<keyword evidence="4" id="KW-0012">Acyltransferase</keyword>
<gene>
    <name evidence="4" type="ORF">Rhola_00003540</name>
</gene>
<evidence type="ECO:0000313" key="5">
    <source>
        <dbReference type="Proteomes" id="UP000067708"/>
    </source>
</evidence>
<feature type="domain" description="Acyltransferase 3" evidence="2">
    <location>
        <begin position="16"/>
        <end position="344"/>
    </location>
</feature>
<name>A0A060JBG6_9MICO</name>
<evidence type="ECO:0000259" key="3">
    <source>
        <dbReference type="Pfam" id="PF19040"/>
    </source>
</evidence>
<proteinExistence type="predicted"/>